<evidence type="ECO:0000259" key="4">
    <source>
        <dbReference type="PROSITE" id="PS51462"/>
    </source>
</evidence>
<gene>
    <name evidence="5" type="ORF">GA0061094_0525</name>
</gene>
<dbReference type="EMBL" id="FMAU01000001">
    <property type="protein sequence ID" value="SCB79206.1"/>
    <property type="molecule type" value="Genomic_DNA"/>
</dbReference>
<dbReference type="InterPro" id="IPR000086">
    <property type="entry name" value="NUDIX_hydrolase_dom"/>
</dbReference>
<dbReference type="PRINTS" id="PR00502">
    <property type="entry name" value="NUDIXFAMILY"/>
</dbReference>
<keyword evidence="6" id="KW-1185">Reference proteome</keyword>
<comment type="similarity">
    <text evidence="3">Belongs to the Nudix hydrolase family.</text>
</comment>
<evidence type="ECO:0000256" key="3">
    <source>
        <dbReference type="RuleBase" id="RU003476"/>
    </source>
</evidence>
<dbReference type="InterPro" id="IPR015797">
    <property type="entry name" value="NUDIX_hydrolase-like_dom_sf"/>
</dbReference>
<dbReference type="Gene3D" id="3.90.79.10">
    <property type="entry name" value="Nucleoside Triphosphate Pyrophosphohydrolase"/>
    <property type="match status" value="1"/>
</dbReference>
<dbReference type="PANTHER" id="PTHR43046:SF2">
    <property type="entry name" value="8-OXO-DGTP DIPHOSPHATASE-RELATED"/>
    <property type="match status" value="1"/>
</dbReference>
<comment type="cofactor">
    <cofactor evidence="1">
        <name>Mg(2+)</name>
        <dbReference type="ChEBI" id="CHEBI:18420"/>
    </cofactor>
</comment>
<dbReference type="OrthoDB" id="9804563at2"/>
<keyword evidence="2 3" id="KW-0378">Hydrolase</keyword>
<dbReference type="SUPFAM" id="SSF55811">
    <property type="entry name" value="Nudix"/>
    <property type="match status" value="1"/>
</dbReference>
<proteinExistence type="inferred from homology"/>
<organism evidence="5 6">
    <name type="scientific">[Bacillus] enclensis</name>
    <dbReference type="NCBI Taxonomy" id="1402860"/>
    <lineage>
        <taxon>Bacteria</taxon>
        <taxon>Bacillati</taxon>
        <taxon>Bacillota</taxon>
        <taxon>Bacilli</taxon>
        <taxon>Bacillales</taxon>
        <taxon>Bacillaceae</taxon>
        <taxon>Rossellomorea</taxon>
    </lineage>
</organism>
<dbReference type="InterPro" id="IPR020476">
    <property type="entry name" value="Nudix_hydrolase"/>
</dbReference>
<dbReference type="PROSITE" id="PS51462">
    <property type="entry name" value="NUDIX"/>
    <property type="match status" value="1"/>
</dbReference>
<dbReference type="Proteomes" id="UP000181997">
    <property type="component" value="Unassembled WGS sequence"/>
</dbReference>
<accession>A0A0V8HLX2</accession>
<evidence type="ECO:0000256" key="1">
    <source>
        <dbReference type="ARBA" id="ARBA00001946"/>
    </source>
</evidence>
<dbReference type="PANTHER" id="PTHR43046">
    <property type="entry name" value="GDP-MANNOSE MANNOSYL HYDROLASE"/>
    <property type="match status" value="1"/>
</dbReference>
<dbReference type="RefSeq" id="WP_058297409.1">
    <property type="nucleotide sequence ID" value="NZ_FMAU01000001.1"/>
</dbReference>
<dbReference type="AlphaFoldDB" id="A0A0V8HLX2"/>
<dbReference type="Pfam" id="PF00293">
    <property type="entry name" value="NUDIX"/>
    <property type="match status" value="1"/>
</dbReference>
<evidence type="ECO:0000256" key="2">
    <source>
        <dbReference type="ARBA" id="ARBA00022801"/>
    </source>
</evidence>
<dbReference type="PROSITE" id="PS00893">
    <property type="entry name" value="NUDIX_BOX"/>
    <property type="match status" value="1"/>
</dbReference>
<sequence>MKQWFGSAAICINERNEVLMVRGNDSDRWAIPSGGIEIGETPEDCCIREVKEETGYEVRILEKLTIKETVLKGIKVRTHYFKVEKLGDSAGINDPDETISEAAWKSLSNLHDLDHMYPEDVQTILGCSDLIIG</sequence>
<dbReference type="GO" id="GO:0016787">
    <property type="term" value="F:hydrolase activity"/>
    <property type="evidence" value="ECO:0007669"/>
    <property type="project" value="UniProtKB-KW"/>
</dbReference>
<evidence type="ECO:0000313" key="5">
    <source>
        <dbReference type="EMBL" id="SCB79206.1"/>
    </source>
</evidence>
<evidence type="ECO:0000313" key="6">
    <source>
        <dbReference type="Proteomes" id="UP000181997"/>
    </source>
</evidence>
<dbReference type="CDD" id="cd02883">
    <property type="entry name" value="NUDIX_Hydrolase"/>
    <property type="match status" value="1"/>
</dbReference>
<protein>
    <submittedName>
        <fullName evidence="5">ADP-ribose pyrophosphatase YjhB, NUDIX family</fullName>
    </submittedName>
</protein>
<name>A0A0V8HLX2_9BACI</name>
<dbReference type="InterPro" id="IPR020084">
    <property type="entry name" value="NUDIX_hydrolase_CS"/>
</dbReference>
<reference evidence="6" key="1">
    <citation type="submission" date="2016-08" db="EMBL/GenBank/DDBJ databases">
        <authorList>
            <person name="Varghese N."/>
            <person name="Submissions Spin"/>
        </authorList>
    </citation>
    <scope>NUCLEOTIDE SEQUENCE [LARGE SCALE GENOMIC DNA]</scope>
    <source>
        <strain evidence="6">SGD-1123</strain>
    </source>
</reference>
<feature type="domain" description="Nudix hydrolase" evidence="4">
    <location>
        <begin position="3"/>
        <end position="127"/>
    </location>
</feature>